<keyword evidence="2" id="KW-1133">Transmembrane helix</keyword>
<dbReference type="OMA" id="INTRCCE"/>
<protein>
    <submittedName>
        <fullName evidence="3">Uncharacterized protein</fullName>
    </submittedName>
</protein>
<keyword evidence="2" id="KW-0812">Transmembrane</keyword>
<keyword evidence="4" id="KW-1185">Reference proteome</keyword>
<organism evidence="3 4">
    <name type="scientific">Hypocrea virens (strain Gv29-8 / FGSC 10586)</name>
    <name type="common">Gliocladium virens</name>
    <name type="synonym">Trichoderma virens</name>
    <dbReference type="NCBI Taxonomy" id="413071"/>
    <lineage>
        <taxon>Eukaryota</taxon>
        <taxon>Fungi</taxon>
        <taxon>Dikarya</taxon>
        <taxon>Ascomycota</taxon>
        <taxon>Pezizomycotina</taxon>
        <taxon>Sordariomycetes</taxon>
        <taxon>Hypocreomycetidae</taxon>
        <taxon>Hypocreales</taxon>
        <taxon>Hypocreaceae</taxon>
        <taxon>Trichoderma</taxon>
    </lineage>
</organism>
<evidence type="ECO:0000313" key="3">
    <source>
        <dbReference type="EMBL" id="EHK15340.1"/>
    </source>
</evidence>
<dbReference type="HOGENOM" id="CLU_1004958_0_0_1"/>
<feature type="transmembrane region" description="Helical" evidence="2">
    <location>
        <begin position="242"/>
        <end position="265"/>
    </location>
</feature>
<dbReference type="eggNOG" id="ENOG502T4CU">
    <property type="taxonomic scope" value="Eukaryota"/>
</dbReference>
<accession>G9NCB6</accession>
<dbReference type="OrthoDB" id="4899884at2759"/>
<sequence length="277" mass="30255">MAREHSIIRRSKSHSSKRKICKFPNCGRERKSTTRHGQTTSKYCEWHSNPANYDSVGMYMAGRAPSNTSSEAFSNHHLAYVTPINTRCCERQSSMPCYNSTCQFQGCNSPIHARSKAFCLQHAQSIYENILSSCWHPSTAHSCAPPSPPLSPLSPLQIPIEGIRRDGGYPPTSTSSSTDGRRTSIESTTTVGTAPASVTTTVAASSAAPAEPKIEAKLETVSHVVDQEKHQVNNENDGLPTFFSGVGVGLCILLQIIHVLLRLLLELARGMGKRGMW</sequence>
<evidence type="ECO:0000256" key="2">
    <source>
        <dbReference type="SAM" id="Phobius"/>
    </source>
</evidence>
<dbReference type="VEuPathDB" id="FungiDB:TRIVIDRAFT_228377"/>
<evidence type="ECO:0000313" key="4">
    <source>
        <dbReference type="Proteomes" id="UP000007115"/>
    </source>
</evidence>
<dbReference type="AlphaFoldDB" id="G9NCB6"/>
<dbReference type="GeneID" id="25792169"/>
<dbReference type="EMBL" id="ABDF02000092">
    <property type="protein sequence ID" value="EHK15340.1"/>
    <property type="molecule type" value="Genomic_DNA"/>
</dbReference>
<proteinExistence type="predicted"/>
<name>G9NCB6_HYPVG</name>
<evidence type="ECO:0000256" key="1">
    <source>
        <dbReference type="SAM" id="MobiDB-lite"/>
    </source>
</evidence>
<reference evidence="3 4" key="1">
    <citation type="journal article" date="2011" name="Genome Biol.">
        <title>Comparative genome sequence analysis underscores mycoparasitism as the ancestral life style of Trichoderma.</title>
        <authorList>
            <person name="Kubicek C.P."/>
            <person name="Herrera-Estrella A."/>
            <person name="Seidl-Seiboth V."/>
            <person name="Martinez D.A."/>
            <person name="Druzhinina I.S."/>
            <person name="Thon M."/>
            <person name="Zeilinger S."/>
            <person name="Casas-Flores S."/>
            <person name="Horwitz B.A."/>
            <person name="Mukherjee P.K."/>
            <person name="Mukherjee M."/>
            <person name="Kredics L."/>
            <person name="Alcaraz L.D."/>
            <person name="Aerts A."/>
            <person name="Antal Z."/>
            <person name="Atanasova L."/>
            <person name="Cervantes-Badillo M.G."/>
            <person name="Challacombe J."/>
            <person name="Chertkov O."/>
            <person name="McCluskey K."/>
            <person name="Coulpier F."/>
            <person name="Deshpande N."/>
            <person name="von Doehren H."/>
            <person name="Ebbole D.J."/>
            <person name="Esquivel-Naranjo E.U."/>
            <person name="Fekete E."/>
            <person name="Flipphi M."/>
            <person name="Glaser F."/>
            <person name="Gomez-Rodriguez E.Y."/>
            <person name="Gruber S."/>
            <person name="Han C."/>
            <person name="Henrissat B."/>
            <person name="Hermosa R."/>
            <person name="Hernandez-Onate M."/>
            <person name="Karaffa L."/>
            <person name="Kosti I."/>
            <person name="Le Crom S."/>
            <person name="Lindquist E."/>
            <person name="Lucas S."/>
            <person name="Luebeck M."/>
            <person name="Luebeck P.S."/>
            <person name="Margeot A."/>
            <person name="Metz B."/>
            <person name="Misra M."/>
            <person name="Nevalainen H."/>
            <person name="Omann M."/>
            <person name="Packer N."/>
            <person name="Perrone G."/>
            <person name="Uresti-Rivera E.E."/>
            <person name="Salamov A."/>
            <person name="Schmoll M."/>
            <person name="Seiboth B."/>
            <person name="Shapiro H."/>
            <person name="Sukno S."/>
            <person name="Tamayo-Ramos J.A."/>
            <person name="Tisch D."/>
            <person name="Wiest A."/>
            <person name="Wilkinson H.H."/>
            <person name="Zhang M."/>
            <person name="Coutinho P.M."/>
            <person name="Kenerley C.M."/>
            <person name="Monte E."/>
            <person name="Baker S.E."/>
            <person name="Grigoriev I.V."/>
        </authorList>
    </citation>
    <scope>NUCLEOTIDE SEQUENCE [LARGE SCALE GENOMIC DNA]</scope>
    <source>
        <strain evidence="4">Gv29-8 / FGSC 10586</strain>
    </source>
</reference>
<comment type="caution">
    <text evidence="3">The sequence shown here is derived from an EMBL/GenBank/DDBJ whole genome shotgun (WGS) entry which is preliminary data.</text>
</comment>
<gene>
    <name evidence="3" type="ORF">TRIVIDRAFT_228377</name>
</gene>
<dbReference type="InParanoid" id="G9NCB6"/>
<feature type="region of interest" description="Disordered" evidence="1">
    <location>
        <begin position="154"/>
        <end position="194"/>
    </location>
</feature>
<dbReference type="RefSeq" id="XP_013949542.1">
    <property type="nucleotide sequence ID" value="XM_014094067.1"/>
</dbReference>
<keyword evidence="2" id="KW-0472">Membrane</keyword>
<dbReference type="Proteomes" id="UP000007115">
    <property type="component" value="Unassembled WGS sequence"/>
</dbReference>